<evidence type="ECO:0000256" key="7">
    <source>
        <dbReference type="SAM" id="Phobius"/>
    </source>
</evidence>
<dbReference type="OrthoDB" id="6372137at2759"/>
<dbReference type="AlphaFoldDB" id="A0A0N4VEK4"/>
<feature type="transmembrane region" description="Helical" evidence="7">
    <location>
        <begin position="270"/>
        <end position="291"/>
    </location>
</feature>
<keyword evidence="5 7" id="KW-1133">Transmembrane helix</keyword>
<dbReference type="GO" id="GO:1900449">
    <property type="term" value="P:regulation of glutamate receptor signaling pathway"/>
    <property type="evidence" value="ECO:0007669"/>
    <property type="project" value="InterPro"/>
</dbReference>
<keyword evidence="11" id="KW-1185">Reference proteome</keyword>
<feature type="transmembrane region" description="Helical" evidence="7">
    <location>
        <begin position="389"/>
        <end position="411"/>
    </location>
</feature>
<reference evidence="12" key="1">
    <citation type="submission" date="2017-02" db="UniProtKB">
        <authorList>
            <consortium name="WormBaseParasite"/>
        </authorList>
    </citation>
    <scope>IDENTIFICATION</scope>
</reference>
<proteinExistence type="predicted"/>
<feature type="transmembrane region" description="Helical" evidence="7">
    <location>
        <begin position="230"/>
        <end position="249"/>
    </location>
</feature>
<dbReference type="Pfam" id="PF03351">
    <property type="entry name" value="DOMON"/>
    <property type="match status" value="1"/>
</dbReference>
<comment type="subcellular location">
    <subcellularLocation>
        <location evidence="1">Membrane</location>
    </subcellularLocation>
</comment>
<feature type="transmembrane region" description="Helical" evidence="7">
    <location>
        <begin position="459"/>
        <end position="484"/>
    </location>
</feature>
<protein>
    <submittedName>
        <fullName evidence="12">Ferric-chelate reductase 1</fullName>
    </submittedName>
</protein>
<dbReference type="CDD" id="cd08760">
    <property type="entry name" value="Cyt_b561_FRRS1_like"/>
    <property type="match status" value="1"/>
</dbReference>
<dbReference type="PROSITE" id="PS50836">
    <property type="entry name" value="DOMON"/>
    <property type="match status" value="1"/>
</dbReference>
<gene>
    <name evidence="10" type="ORF">EVEC_LOCUS8560</name>
</gene>
<evidence type="ECO:0000313" key="11">
    <source>
        <dbReference type="Proteomes" id="UP000274131"/>
    </source>
</evidence>
<feature type="domain" description="Cytochrome b561" evidence="9">
    <location>
        <begin position="191"/>
        <end position="411"/>
    </location>
</feature>
<dbReference type="InterPro" id="IPR005018">
    <property type="entry name" value="DOMON_domain"/>
</dbReference>
<keyword evidence="4" id="KW-0249">Electron transport</keyword>
<accession>A0A0N4VEK4</accession>
<dbReference type="Proteomes" id="UP000274131">
    <property type="component" value="Unassembled WGS sequence"/>
</dbReference>
<evidence type="ECO:0000256" key="4">
    <source>
        <dbReference type="ARBA" id="ARBA00022982"/>
    </source>
</evidence>
<dbReference type="PROSITE" id="PS50939">
    <property type="entry name" value="CYTOCHROME_B561"/>
    <property type="match status" value="1"/>
</dbReference>
<evidence type="ECO:0000256" key="3">
    <source>
        <dbReference type="ARBA" id="ARBA00022692"/>
    </source>
</evidence>
<dbReference type="Gene3D" id="1.20.120.1770">
    <property type="match status" value="1"/>
</dbReference>
<dbReference type="PANTHER" id="PTHR46902">
    <property type="entry name" value="DOMON DOMAIN-CONTAINING PROTEIN FRRS1L"/>
    <property type="match status" value="1"/>
</dbReference>
<evidence type="ECO:0000259" key="8">
    <source>
        <dbReference type="PROSITE" id="PS50836"/>
    </source>
</evidence>
<dbReference type="GO" id="GO:0099072">
    <property type="term" value="P:regulation of postsynaptic membrane neurotransmitter receptor levels"/>
    <property type="evidence" value="ECO:0007669"/>
    <property type="project" value="TreeGrafter"/>
</dbReference>
<organism evidence="12">
    <name type="scientific">Enterobius vermicularis</name>
    <name type="common">Human pinworm</name>
    <dbReference type="NCBI Taxonomy" id="51028"/>
    <lineage>
        <taxon>Eukaryota</taxon>
        <taxon>Metazoa</taxon>
        <taxon>Ecdysozoa</taxon>
        <taxon>Nematoda</taxon>
        <taxon>Chromadorea</taxon>
        <taxon>Rhabditida</taxon>
        <taxon>Spirurina</taxon>
        <taxon>Oxyuridomorpha</taxon>
        <taxon>Oxyuroidea</taxon>
        <taxon>Oxyuridae</taxon>
        <taxon>Enterobius</taxon>
    </lineage>
</organism>
<keyword evidence="3 7" id="KW-0812">Transmembrane</keyword>
<dbReference type="EMBL" id="UXUI01009481">
    <property type="protein sequence ID" value="VDD93809.1"/>
    <property type="molecule type" value="Genomic_DNA"/>
</dbReference>
<evidence type="ECO:0000256" key="6">
    <source>
        <dbReference type="ARBA" id="ARBA00023136"/>
    </source>
</evidence>
<dbReference type="WBParaSite" id="EVEC_0000911901-mRNA-1">
    <property type="protein sequence ID" value="EVEC_0000911901-mRNA-1"/>
    <property type="gene ID" value="EVEC_0000911901"/>
</dbReference>
<dbReference type="SMART" id="SM00664">
    <property type="entry name" value="DoH"/>
    <property type="match status" value="1"/>
</dbReference>
<dbReference type="STRING" id="51028.A0A0N4VEK4"/>
<dbReference type="InterPro" id="IPR042789">
    <property type="entry name" value="FRRS1L"/>
</dbReference>
<evidence type="ECO:0000313" key="12">
    <source>
        <dbReference type="WBParaSite" id="EVEC_0000911901-mRNA-1"/>
    </source>
</evidence>
<name>A0A0N4VEK4_ENTVE</name>
<dbReference type="CDD" id="cd09628">
    <property type="entry name" value="DOMON_SDR_2_like"/>
    <property type="match status" value="1"/>
</dbReference>
<feature type="domain" description="DOMON" evidence="8">
    <location>
        <begin position="34"/>
        <end position="164"/>
    </location>
</feature>
<feature type="transmembrane region" description="Helical" evidence="7">
    <location>
        <begin position="311"/>
        <end position="330"/>
    </location>
</feature>
<dbReference type="GO" id="GO:0016020">
    <property type="term" value="C:membrane"/>
    <property type="evidence" value="ECO:0007669"/>
    <property type="project" value="UniProtKB-SubCell"/>
</dbReference>
<sequence>CIWTITAFSFKNCGTSKGCWFQPPQCETDHINDCDSSVQWTVLDDGVLFEIEATTLDLDPAEAHYISVGISKDTRMGDDSVVECIFAADGSGRAYISFNDETHNEQLYQASSVMINDTNFAVENGTVRCSVKWQFSARQLVNPKDQFKVFDLESGLWHLLFARGNADVYSLKKRIHSVNDGPLFPWISEQKIHFCGYNCSSDPFVVISTMKQTDLSRYWRYRFAVIHGSFLLLAWWVLGSSAILLARYFKPLWQGQRLLGTAVWFQLHRDLNIVSVVIQAVAVFLIIYQAGRLYECSYACSLEDWNKKMHVINGIGAMGFALIQPFLAFIRPGPNSRYRPIFNWIHWFFGMLAWTLACMSGDFLLISAVAIFLSVSLGKTGLMFNYGHIPTWIMAGYMITFFLCCIVLEILSSVSSRRVEKLASYRFVAGPTGMALSVINGPSVESPIARPTFATARLFIFFVHLVVALGVSITITAMLVKILLAHSP</sequence>
<reference evidence="10 11" key="2">
    <citation type="submission" date="2018-10" db="EMBL/GenBank/DDBJ databases">
        <authorList>
            <consortium name="Pathogen Informatics"/>
        </authorList>
    </citation>
    <scope>NUCLEOTIDE SEQUENCE [LARGE SCALE GENOMIC DNA]</scope>
</reference>
<evidence type="ECO:0000313" key="10">
    <source>
        <dbReference type="EMBL" id="VDD93809.1"/>
    </source>
</evidence>
<keyword evidence="2" id="KW-0813">Transport</keyword>
<evidence type="ECO:0000256" key="1">
    <source>
        <dbReference type="ARBA" id="ARBA00004370"/>
    </source>
</evidence>
<feature type="transmembrane region" description="Helical" evidence="7">
    <location>
        <begin position="351"/>
        <end position="377"/>
    </location>
</feature>
<evidence type="ECO:0000256" key="5">
    <source>
        <dbReference type="ARBA" id="ARBA00022989"/>
    </source>
</evidence>
<evidence type="ECO:0000259" key="9">
    <source>
        <dbReference type="PROSITE" id="PS50939"/>
    </source>
</evidence>
<dbReference type="InterPro" id="IPR006593">
    <property type="entry name" value="Cyt_b561/ferric_Rdtase_TM"/>
</dbReference>
<keyword evidence="6 7" id="KW-0472">Membrane</keyword>
<dbReference type="PANTHER" id="PTHR46902:SF1">
    <property type="entry name" value="DOMON DOMAIN-CONTAINING PROTEIN FRRS1L"/>
    <property type="match status" value="1"/>
</dbReference>
<dbReference type="SMART" id="SM00665">
    <property type="entry name" value="B561"/>
    <property type="match status" value="1"/>
</dbReference>
<evidence type="ECO:0000256" key="2">
    <source>
        <dbReference type="ARBA" id="ARBA00022448"/>
    </source>
</evidence>